<dbReference type="Gene3D" id="3.40.630.30">
    <property type="match status" value="1"/>
</dbReference>
<dbReference type="PANTHER" id="PTHR45884:SF2">
    <property type="entry name" value="N-ACETYLTRANSFERASE ECO"/>
    <property type="match status" value="1"/>
</dbReference>
<keyword evidence="4" id="KW-0479">Metal-binding</keyword>
<dbReference type="VEuPathDB" id="VectorBase:CSON006352"/>
<keyword evidence="5" id="KW-0863">Zinc-finger</keyword>
<evidence type="ECO:0000256" key="8">
    <source>
        <dbReference type="ARBA" id="ARBA00023306"/>
    </source>
</evidence>
<evidence type="ECO:0000256" key="10">
    <source>
        <dbReference type="SAM" id="MobiDB-lite"/>
    </source>
</evidence>
<dbReference type="InterPro" id="IPR028009">
    <property type="entry name" value="ESCO_Acetyltransf_dom"/>
</dbReference>
<evidence type="ECO:0000259" key="11">
    <source>
        <dbReference type="Pfam" id="PF13878"/>
    </source>
</evidence>
<keyword evidence="3" id="KW-0808">Transferase</keyword>
<accession>A0A336KG68</accession>
<dbReference type="Pfam" id="PF13880">
    <property type="entry name" value="Acetyltransf_13"/>
    <property type="match status" value="1"/>
</dbReference>
<dbReference type="SUPFAM" id="SSF55729">
    <property type="entry name" value="Acyl-CoA N-acyltransferases (Nat)"/>
    <property type="match status" value="1"/>
</dbReference>
<comment type="subcellular location">
    <subcellularLocation>
        <location evidence="1">Nucleus</location>
    </subcellularLocation>
</comment>
<sequence length="764" mass="86728">METPKSATRNIKPRKHVPTPKMSDRKKALFTPRSSRGSPSTLMKCDSDDDSDLGILSPLQCSSSPLRYDSDDSTPTLFSGSLLGKKSIRSIQSRYSDSGKYELLPSSIKPTLSDLAEETETMITPKKLQLTNSWIDVSQITDLSAPIILLTPGDTTTKEKIPKSSFRKSLIDNDINKTPHVENDGNLKRQRSMEEEKDSKARTSLFNESISTKSFYSHNTSVETDKDESLNCSILEAIRKTSKIVPLKQIPRKQKRVKNRTTKRKDINRGVFHKIHKPTIRSKVKKSNKANIAKMSKEQLLETAINIIENSPLNSYLNSSQEEEMLQDKRKRVQQLLKNINNPIELARPLNIELPHDNSINSTYSDLEECENGEPLLKSILNPSNETQTNKENRKFFKSKTDKKAKYEIMKGISAVLDQGKLTLETTSKVKPKKRKLRSLFDDDLEFNEEHQEVNHILKNMEETASPLKERPSNNDFNLMSPTTTQISRLASKFAAMKPVSSTNPAMEDNSSNLKLFPVFNKNENNKPATNVEPEPKRVKVNNEWRPIGENQLQIDAGQKAFGAIECKTCGFIYTQHVPEDEQLHQQFHNSCQILNFKGWEKENRVLDVYEWGVTGRVISISNLDSKIKVNRAHEILKLADMELGFAQIPLHHSAIIYLACNSKEIMGVCVAQPLSEANKIISDYGIDFCSSETYPVKCGISRIWVNAKHRRKGVATKLFEAVKCNFLYGYRMSTEEIAFSAPTEMGKTFAEKVTRRNDFLVYQ</sequence>
<keyword evidence="7" id="KW-0539">Nucleus</keyword>
<evidence type="ECO:0000256" key="4">
    <source>
        <dbReference type="ARBA" id="ARBA00022723"/>
    </source>
</evidence>
<dbReference type="AlphaFoldDB" id="A0A336KG68"/>
<dbReference type="Pfam" id="PF13878">
    <property type="entry name" value="zf-C2H2_3"/>
    <property type="match status" value="1"/>
</dbReference>
<dbReference type="InterPro" id="IPR016181">
    <property type="entry name" value="Acyl_CoA_acyltransferase"/>
</dbReference>
<keyword evidence="9" id="KW-0012">Acyltransferase</keyword>
<feature type="compositionally biased region" description="Polar residues" evidence="10">
    <location>
        <begin position="32"/>
        <end position="41"/>
    </location>
</feature>
<name>A0A336KG68_CULSO</name>
<comment type="similarity">
    <text evidence="2">Belongs to the acetyltransferase family. ECO subfamily.</text>
</comment>
<gene>
    <name evidence="13" type="primary">CSON006352</name>
</gene>
<evidence type="ECO:0000256" key="6">
    <source>
        <dbReference type="ARBA" id="ARBA00022833"/>
    </source>
</evidence>
<dbReference type="InterPro" id="IPR028005">
    <property type="entry name" value="AcTrfase_ESCO_Znf_dom"/>
</dbReference>
<evidence type="ECO:0000256" key="7">
    <source>
        <dbReference type="ARBA" id="ARBA00023242"/>
    </source>
</evidence>
<dbReference type="GO" id="GO:0005634">
    <property type="term" value="C:nucleus"/>
    <property type="evidence" value="ECO:0007669"/>
    <property type="project" value="UniProtKB-SubCell"/>
</dbReference>
<dbReference type="PANTHER" id="PTHR45884">
    <property type="entry name" value="N-ACETYLTRANSFERASE ECO"/>
    <property type="match status" value="1"/>
</dbReference>
<keyword evidence="6" id="KW-0862">Zinc</keyword>
<dbReference type="GO" id="GO:0008270">
    <property type="term" value="F:zinc ion binding"/>
    <property type="evidence" value="ECO:0007669"/>
    <property type="project" value="UniProtKB-KW"/>
</dbReference>
<dbReference type="EMBL" id="UFQS01000239">
    <property type="protein sequence ID" value="SSX01853.1"/>
    <property type="molecule type" value="Genomic_DNA"/>
</dbReference>
<dbReference type="OMA" id="NAHLNYH"/>
<dbReference type="GO" id="GO:0061733">
    <property type="term" value="F:protein-lysine-acetyltransferase activity"/>
    <property type="evidence" value="ECO:0007669"/>
    <property type="project" value="TreeGrafter"/>
</dbReference>
<feature type="region of interest" description="Disordered" evidence="10">
    <location>
        <begin position="1"/>
        <end position="49"/>
    </location>
</feature>
<protein>
    <submittedName>
        <fullName evidence="13">CSON006352 protein</fullName>
    </submittedName>
</protein>
<proteinExistence type="inferred from homology"/>
<feature type="domain" description="N-acetyltransferase ESCO acetyl-transferase" evidence="12">
    <location>
        <begin position="695"/>
        <end position="763"/>
    </location>
</feature>
<reference evidence="14" key="2">
    <citation type="submission" date="2018-07" db="EMBL/GenBank/DDBJ databases">
        <authorList>
            <person name="Quirk P.G."/>
            <person name="Krulwich T.A."/>
        </authorList>
    </citation>
    <scope>NUCLEOTIDE SEQUENCE</scope>
</reference>
<evidence type="ECO:0000256" key="9">
    <source>
        <dbReference type="ARBA" id="ARBA00023315"/>
    </source>
</evidence>
<evidence type="ECO:0000256" key="1">
    <source>
        <dbReference type="ARBA" id="ARBA00004123"/>
    </source>
</evidence>
<dbReference type="GO" id="GO:0007064">
    <property type="term" value="P:mitotic sister chromatid cohesion"/>
    <property type="evidence" value="ECO:0007669"/>
    <property type="project" value="TreeGrafter"/>
</dbReference>
<evidence type="ECO:0000313" key="14">
    <source>
        <dbReference type="EMBL" id="SSX22230.1"/>
    </source>
</evidence>
<evidence type="ECO:0000256" key="5">
    <source>
        <dbReference type="ARBA" id="ARBA00022771"/>
    </source>
</evidence>
<dbReference type="CDD" id="cd04301">
    <property type="entry name" value="NAT_SF"/>
    <property type="match status" value="1"/>
</dbReference>
<evidence type="ECO:0000256" key="2">
    <source>
        <dbReference type="ARBA" id="ARBA00005816"/>
    </source>
</evidence>
<feature type="domain" description="N-acetyltransferase ESCO zinc-finger" evidence="11">
    <location>
        <begin position="552"/>
        <end position="590"/>
    </location>
</feature>
<reference evidence="13" key="1">
    <citation type="submission" date="2018-04" db="EMBL/GenBank/DDBJ databases">
        <authorList>
            <person name="Go L.Y."/>
            <person name="Mitchell J.A."/>
        </authorList>
    </citation>
    <scope>NUCLEOTIDE SEQUENCE</scope>
    <source>
        <tissue evidence="13">Whole organism</tissue>
    </source>
</reference>
<evidence type="ECO:0000259" key="12">
    <source>
        <dbReference type="Pfam" id="PF13880"/>
    </source>
</evidence>
<dbReference type="EMBL" id="UFQT01000239">
    <property type="protein sequence ID" value="SSX22230.1"/>
    <property type="molecule type" value="Genomic_DNA"/>
</dbReference>
<evidence type="ECO:0000313" key="13">
    <source>
        <dbReference type="EMBL" id="SSX01853.1"/>
    </source>
</evidence>
<keyword evidence="8" id="KW-0131">Cell cycle</keyword>
<organism evidence="13">
    <name type="scientific">Culicoides sonorensis</name>
    <name type="common">Biting midge</name>
    <dbReference type="NCBI Taxonomy" id="179676"/>
    <lineage>
        <taxon>Eukaryota</taxon>
        <taxon>Metazoa</taxon>
        <taxon>Ecdysozoa</taxon>
        <taxon>Arthropoda</taxon>
        <taxon>Hexapoda</taxon>
        <taxon>Insecta</taxon>
        <taxon>Pterygota</taxon>
        <taxon>Neoptera</taxon>
        <taxon>Endopterygota</taxon>
        <taxon>Diptera</taxon>
        <taxon>Nematocera</taxon>
        <taxon>Chironomoidea</taxon>
        <taxon>Ceratopogonidae</taxon>
        <taxon>Ceratopogoninae</taxon>
        <taxon>Culicoides</taxon>
        <taxon>Monoculicoides</taxon>
    </lineage>
</organism>
<evidence type="ECO:0000256" key="3">
    <source>
        <dbReference type="ARBA" id="ARBA00022679"/>
    </source>
</evidence>
<dbReference type="GO" id="GO:0000785">
    <property type="term" value="C:chromatin"/>
    <property type="evidence" value="ECO:0007669"/>
    <property type="project" value="TreeGrafter"/>
</dbReference>
<feature type="region of interest" description="Disordered" evidence="10">
    <location>
        <begin position="175"/>
        <end position="203"/>
    </location>
</feature>
<feature type="compositionally biased region" description="Basic and acidic residues" evidence="10">
    <location>
        <begin position="175"/>
        <end position="201"/>
    </location>
</feature>